<sequence length="67" mass="7193">MIWPRIPSKTAMVPTIGKPARTVKTSTRDRPWPSWFVAECRCHALLHSSSSSLSATLGGGGGLLRSS</sequence>
<proteinExistence type="predicted"/>
<accession>A0A0A9GN92</accession>
<protein>
    <submittedName>
        <fullName evidence="1">Uncharacterized protein</fullName>
    </submittedName>
</protein>
<dbReference type="AlphaFoldDB" id="A0A0A9GN92"/>
<name>A0A0A9GN92_ARUDO</name>
<organism evidence="1">
    <name type="scientific">Arundo donax</name>
    <name type="common">Giant reed</name>
    <name type="synonym">Donax arundinaceus</name>
    <dbReference type="NCBI Taxonomy" id="35708"/>
    <lineage>
        <taxon>Eukaryota</taxon>
        <taxon>Viridiplantae</taxon>
        <taxon>Streptophyta</taxon>
        <taxon>Embryophyta</taxon>
        <taxon>Tracheophyta</taxon>
        <taxon>Spermatophyta</taxon>
        <taxon>Magnoliopsida</taxon>
        <taxon>Liliopsida</taxon>
        <taxon>Poales</taxon>
        <taxon>Poaceae</taxon>
        <taxon>PACMAD clade</taxon>
        <taxon>Arundinoideae</taxon>
        <taxon>Arundineae</taxon>
        <taxon>Arundo</taxon>
    </lineage>
</organism>
<reference evidence="1" key="2">
    <citation type="journal article" date="2015" name="Data Brief">
        <title>Shoot transcriptome of the giant reed, Arundo donax.</title>
        <authorList>
            <person name="Barrero R.A."/>
            <person name="Guerrero F.D."/>
            <person name="Moolhuijzen P."/>
            <person name="Goolsby J.A."/>
            <person name="Tidwell J."/>
            <person name="Bellgard S.E."/>
            <person name="Bellgard M.I."/>
        </authorList>
    </citation>
    <scope>NUCLEOTIDE SEQUENCE</scope>
    <source>
        <tissue evidence="1">Shoot tissue taken approximately 20 cm above the soil surface</tissue>
    </source>
</reference>
<dbReference type="EMBL" id="GBRH01172992">
    <property type="protein sequence ID" value="JAE24904.1"/>
    <property type="molecule type" value="Transcribed_RNA"/>
</dbReference>
<reference evidence="1" key="1">
    <citation type="submission" date="2014-09" db="EMBL/GenBank/DDBJ databases">
        <authorList>
            <person name="Magalhaes I.L.F."/>
            <person name="Oliveira U."/>
            <person name="Santos F.R."/>
            <person name="Vidigal T.H.D.A."/>
            <person name="Brescovit A.D."/>
            <person name="Santos A.J."/>
        </authorList>
    </citation>
    <scope>NUCLEOTIDE SEQUENCE</scope>
    <source>
        <tissue evidence="1">Shoot tissue taken approximately 20 cm above the soil surface</tissue>
    </source>
</reference>
<evidence type="ECO:0000313" key="1">
    <source>
        <dbReference type="EMBL" id="JAE24904.1"/>
    </source>
</evidence>